<sequence>MKRKKWAVSASMILVILILFIGIAMATSRANPNSKKVSMVAVNSSQIHTSKPASSEKQSSSSSRVQSVKSSTSAQAKSTTKTSEKMVKSESGTSDPIFRVYKRDSVNGAIKKYHTLKNPPKATGQPVKLTNGIKAVKQGTMGHVYVQWQHGKWLLTVIMNSADAMTPKKLISKVAVIQQHLNQLKLLSQKVNQGSVKIYADPQRNPVNQISWRTDTKVGEVVGNDWIPTVKAAVQELGQMG</sequence>
<dbReference type="EMBL" id="ACGP01000166">
    <property type="protein sequence ID" value="EEI24011.1"/>
    <property type="molecule type" value="Genomic_DNA"/>
</dbReference>
<dbReference type="AlphaFoldDB" id="C0XKU0"/>
<proteinExistence type="predicted"/>
<accession>C0XKU0</accession>
<protein>
    <submittedName>
        <fullName evidence="2">Uncharacterized protein</fullName>
    </submittedName>
</protein>
<evidence type="ECO:0000313" key="2">
    <source>
        <dbReference type="EMBL" id="EEI24011.1"/>
    </source>
</evidence>
<dbReference type="Proteomes" id="UP000003752">
    <property type="component" value="Unassembled WGS sequence"/>
</dbReference>
<feature type="region of interest" description="Disordered" evidence="1">
    <location>
        <begin position="45"/>
        <end position="90"/>
    </location>
</feature>
<name>C0XKU0_LENH9</name>
<keyword evidence="3" id="KW-1185">Reference proteome</keyword>
<dbReference type="HOGENOM" id="CLU_1249326_0_0_9"/>
<dbReference type="RefSeq" id="WP_003636286.1">
    <property type="nucleotide sequence ID" value="NZ_AZDF01000052.1"/>
</dbReference>
<evidence type="ECO:0000313" key="3">
    <source>
        <dbReference type="Proteomes" id="UP000003752"/>
    </source>
</evidence>
<gene>
    <name evidence="2" type="ORF">HMPREF0519_1851</name>
</gene>
<reference evidence="2 3" key="1">
    <citation type="submission" date="2009-01" db="EMBL/GenBank/DDBJ databases">
        <authorList>
            <person name="Qin X."/>
            <person name="Bachman B."/>
            <person name="Battles P."/>
            <person name="Bell A."/>
            <person name="Bess C."/>
            <person name="Bickham C."/>
            <person name="Chaboub L."/>
            <person name="Chen D."/>
            <person name="Coyle M."/>
            <person name="Deiros D.R."/>
            <person name="Dinh H."/>
            <person name="Forbes L."/>
            <person name="Fowler G."/>
            <person name="Francisco L."/>
            <person name="Fu Q."/>
            <person name="Gubbala S."/>
            <person name="Hale W."/>
            <person name="Han Y."/>
            <person name="Hemphill L."/>
            <person name="Highlander S.K."/>
            <person name="Hirani K."/>
            <person name="Hogues M."/>
            <person name="Jackson L."/>
            <person name="Jakkamsetti A."/>
            <person name="Javaid M."/>
            <person name="Jiang H."/>
            <person name="Korchina V."/>
            <person name="Kovar C."/>
            <person name="Lara F."/>
            <person name="Lee S."/>
            <person name="Mata R."/>
            <person name="Mathew T."/>
            <person name="Moen C."/>
            <person name="Morales K."/>
            <person name="Munidasa M."/>
            <person name="Nazareth L."/>
            <person name="Ngo R."/>
            <person name="Nguyen L."/>
            <person name="Okwuonu G."/>
            <person name="Ongeri F."/>
            <person name="Patil S."/>
            <person name="Petrosino J."/>
            <person name="Pham C."/>
            <person name="Pham P."/>
            <person name="Pu L.-L."/>
            <person name="Puazo M."/>
            <person name="Raj R."/>
            <person name="Reid J."/>
            <person name="Rouhana J."/>
            <person name="Saada N."/>
            <person name="Shang Y."/>
            <person name="Simmons D."/>
            <person name="Thornton R."/>
            <person name="Warren J."/>
            <person name="Weissenberger G."/>
            <person name="Zhang J."/>
            <person name="Zhang L."/>
            <person name="Zhou C."/>
            <person name="Zhu D."/>
            <person name="Muzny D."/>
            <person name="Worley K."/>
            <person name="Gibbs R."/>
        </authorList>
    </citation>
    <scope>NUCLEOTIDE SEQUENCE [LARGE SCALE GENOMIC DNA]</scope>
    <source>
        <strain evidence="3">ATCC 8290 / DSM 20176 / CCUG 30140 / JCM 1155 / KCTC 3500 / NBRC 15886 / NCIMB 8040 / NRRL B-1843 / 9</strain>
    </source>
</reference>
<feature type="compositionally biased region" description="Low complexity" evidence="1">
    <location>
        <begin position="49"/>
        <end position="81"/>
    </location>
</feature>
<evidence type="ECO:0000256" key="1">
    <source>
        <dbReference type="SAM" id="MobiDB-lite"/>
    </source>
</evidence>
<comment type="caution">
    <text evidence="2">The sequence shown here is derived from an EMBL/GenBank/DDBJ whole genome shotgun (WGS) entry which is preliminary data.</text>
</comment>
<organism evidence="2 3">
    <name type="scientific">Lentilactobacillus hilgardii (strain ATCC 8290 / DSM 20176 / CCUG 30140 / JCM 1155 / KCTC 3500 / NBRC 15886 / NCIMB 8040 / NRRL B-1843 / 9)</name>
    <dbReference type="NCBI Taxonomy" id="1423757"/>
    <lineage>
        <taxon>Bacteria</taxon>
        <taxon>Bacillati</taxon>
        <taxon>Bacillota</taxon>
        <taxon>Bacilli</taxon>
        <taxon>Lactobacillales</taxon>
        <taxon>Lactobacillaceae</taxon>
        <taxon>Lentilactobacillus</taxon>
    </lineage>
</organism>